<dbReference type="AlphaFoldDB" id="A0A1C3H5Y2"/>
<dbReference type="RefSeq" id="WP_079541622.1">
    <property type="nucleotide sequence ID" value="NZ_CAUQCO010000001.1"/>
</dbReference>
<dbReference type="Proteomes" id="UP000190837">
    <property type="component" value="Unassembled WGS sequence"/>
</dbReference>
<dbReference type="InterPro" id="IPR008719">
    <property type="entry name" value="N2O_reductase_NosL"/>
</dbReference>
<dbReference type="Pfam" id="PF05573">
    <property type="entry name" value="NosL"/>
    <property type="match status" value="1"/>
</dbReference>
<evidence type="ECO:0000256" key="1">
    <source>
        <dbReference type="SAM" id="SignalP"/>
    </source>
</evidence>
<reference evidence="3" key="1">
    <citation type="submission" date="2016-04" db="EMBL/GenBank/DDBJ databases">
        <authorList>
            <person name="Tagini F."/>
        </authorList>
    </citation>
    <scope>NUCLEOTIDE SEQUENCE [LARGE SCALE GENOMIC DNA]</scope>
    <source>
        <strain evidence="3">CHUV0807</strain>
    </source>
</reference>
<dbReference type="PROSITE" id="PS51257">
    <property type="entry name" value="PROKAR_LIPOPROTEIN"/>
    <property type="match status" value="1"/>
</dbReference>
<accession>A0A1C3H5Y2</accession>
<dbReference type="EMBL" id="FKLO01000067">
    <property type="protein sequence ID" value="SAM68984.1"/>
    <property type="molecule type" value="Genomic_DNA"/>
</dbReference>
<feature type="signal peptide" evidence="1">
    <location>
        <begin position="1"/>
        <end position="18"/>
    </location>
</feature>
<keyword evidence="1" id="KW-0732">Signal</keyword>
<feature type="chain" id="PRO_5008674902" evidence="1">
    <location>
        <begin position="19"/>
        <end position="155"/>
    </location>
</feature>
<keyword evidence="2" id="KW-0449">Lipoprotein</keyword>
<dbReference type="Gene3D" id="3.30.70.2060">
    <property type="match status" value="1"/>
</dbReference>
<name>A0A1C3H5Y2_9GAMM</name>
<dbReference type="SUPFAM" id="SSF160387">
    <property type="entry name" value="NosL/MerB-like"/>
    <property type="match status" value="1"/>
</dbReference>
<evidence type="ECO:0000313" key="3">
    <source>
        <dbReference type="Proteomes" id="UP000190837"/>
    </source>
</evidence>
<dbReference type="PANTHER" id="PTHR41247">
    <property type="entry name" value="HTH-TYPE TRANSCRIPTIONAL REPRESSOR YCNK"/>
    <property type="match status" value="1"/>
</dbReference>
<dbReference type="Gene3D" id="3.30.70.2050">
    <property type="match status" value="1"/>
</dbReference>
<gene>
    <name evidence="2" type="ORF">CHUV0807_1994</name>
</gene>
<protein>
    <submittedName>
        <fullName evidence="2">Nitrous oxide reductase maturation protein, outer-membrane lipoprotein NosL</fullName>
    </submittedName>
</protein>
<organism evidence="2 3">
    <name type="scientific">Cardiobacterium hominis</name>
    <dbReference type="NCBI Taxonomy" id="2718"/>
    <lineage>
        <taxon>Bacteria</taxon>
        <taxon>Pseudomonadati</taxon>
        <taxon>Pseudomonadota</taxon>
        <taxon>Gammaproteobacteria</taxon>
        <taxon>Cardiobacteriales</taxon>
        <taxon>Cardiobacteriaceae</taxon>
        <taxon>Cardiobacterium</taxon>
    </lineage>
</organism>
<dbReference type="PANTHER" id="PTHR41247:SF1">
    <property type="entry name" value="HTH-TYPE TRANSCRIPTIONAL REPRESSOR YCNK"/>
    <property type="match status" value="1"/>
</dbReference>
<sequence length="155" mass="16866">MKTLITPLALALLLAACGDDKPAAPAEPVATIPTDARDYFNQMGVSDTGGSKGQVRRSDNGETLWFDSVRTTLTYLRLPETANQPLTAWVSAHDNAAQWLAVNDAWYVHTPEAPQLIGKDDYLPFADKAAAEKFAGEHQGKILRASDISEQELQL</sequence>
<proteinExistence type="predicted"/>
<evidence type="ECO:0000313" key="2">
    <source>
        <dbReference type="EMBL" id="SAM68984.1"/>
    </source>
</evidence>